<dbReference type="InterPro" id="IPR024078">
    <property type="entry name" value="LmbE-like_dom_sf"/>
</dbReference>
<protein>
    <submittedName>
        <fullName evidence="2">Uncharacterized protein MJ0963</fullName>
    </submittedName>
</protein>
<name>A0AA35R899_GEOBA</name>
<dbReference type="GO" id="GO:0017168">
    <property type="term" value="F:5-oxoprolinase (ATP-hydrolyzing) activity"/>
    <property type="evidence" value="ECO:0007669"/>
    <property type="project" value="TreeGrafter"/>
</dbReference>
<dbReference type="Proteomes" id="UP001174909">
    <property type="component" value="Unassembled WGS sequence"/>
</dbReference>
<dbReference type="InterPro" id="IPR045079">
    <property type="entry name" value="Oxoprolinase-like"/>
</dbReference>
<feature type="domain" description="Hydantoinase B/oxoprolinase" evidence="1">
    <location>
        <begin position="185"/>
        <end position="559"/>
    </location>
</feature>
<dbReference type="Gene3D" id="3.40.50.10320">
    <property type="entry name" value="LmbE-like"/>
    <property type="match status" value="1"/>
</dbReference>
<evidence type="ECO:0000259" key="1">
    <source>
        <dbReference type="Pfam" id="PF02538"/>
    </source>
</evidence>
<dbReference type="AlphaFoldDB" id="A0AA35R899"/>
<dbReference type="PANTHER" id="PTHR11365">
    <property type="entry name" value="5-OXOPROLINASE RELATED"/>
    <property type="match status" value="1"/>
</dbReference>
<reference evidence="2" key="1">
    <citation type="submission" date="2023-03" db="EMBL/GenBank/DDBJ databases">
        <authorList>
            <person name="Steffen K."/>
            <person name="Cardenas P."/>
        </authorList>
    </citation>
    <scope>NUCLEOTIDE SEQUENCE</scope>
</reference>
<proteinExistence type="predicted"/>
<dbReference type="Pfam" id="PF02538">
    <property type="entry name" value="Hydantoinase_B"/>
    <property type="match status" value="2"/>
</dbReference>
<dbReference type="SUPFAM" id="SSF102588">
    <property type="entry name" value="LmbE-like"/>
    <property type="match status" value="1"/>
</dbReference>
<dbReference type="EMBL" id="CASHTH010000688">
    <property type="protein sequence ID" value="CAI8006454.1"/>
    <property type="molecule type" value="Genomic_DNA"/>
</dbReference>
<dbReference type="PANTHER" id="PTHR11365:SF23">
    <property type="entry name" value="HYPOTHETICAL 5-OXOPROLINASE (EUROFUNG)-RELATED"/>
    <property type="match status" value="1"/>
</dbReference>
<gene>
    <name evidence="2" type="ORF">GBAR_LOCUS4731</name>
</gene>
<dbReference type="GO" id="GO:0006749">
    <property type="term" value="P:glutathione metabolic process"/>
    <property type="evidence" value="ECO:0007669"/>
    <property type="project" value="TreeGrafter"/>
</dbReference>
<keyword evidence="3" id="KW-1185">Reference proteome</keyword>
<dbReference type="GO" id="GO:0005829">
    <property type="term" value="C:cytosol"/>
    <property type="evidence" value="ECO:0007669"/>
    <property type="project" value="TreeGrafter"/>
</dbReference>
<sequence length="567" mass="62353">MLATPENLWQVRQGELREAMDVTGIKDVRFLNYRDSGMVGWEDNNHPSSLFQAPEGRRMWNKMVELDLRPPFSADDTEALGTPDDEVTTVLNVGQYVAVKKESLERHRTQIEKDDPVSLEVFKSMFESVAEEMGVALQRTAYSPNIKERRDFSCAVFDPEGNMVAQAAHVPVHLGACRPLRAPSFPPIKLARGGRLNHDVIQLICRNSRTPDERKGDLAAQTASIRVGEQRMRELFERYGTEETSEHMAALLDYSERVTRQTIRDIPDGTYSVLDYMDDDGLTQEPVPIKVTITVSGDEMDIDFTGTSPQRPGCINAPVAVTVSACLYVVRCLLQAQAPANQGCLRPLHINAPEGSLVNPQPQRGVAAGNVETSQRITDVLFGALAQALPQVIPAASQGTMNNMIIGGHDPVRDKPYVYYETIAGGMGARPDKDGISGIQTHMTNTMNTPIEAMEFAFPLRLRRYAIRRGSGGDGLYKGGDGVVREVEFLAPARVTLMSERRRRPPPGYHGGHHGETGENILLRGGVEEVQLAGKEVIDVLEGDVISVRTPGAGGWGAPQHHHGDQH</sequence>
<comment type="caution">
    <text evidence="2">The sequence shown here is derived from an EMBL/GenBank/DDBJ whole genome shotgun (WGS) entry which is preliminary data.</text>
</comment>
<feature type="domain" description="Hydantoinase B/oxoprolinase" evidence="1">
    <location>
        <begin position="115"/>
        <end position="177"/>
    </location>
</feature>
<evidence type="ECO:0000313" key="2">
    <source>
        <dbReference type="EMBL" id="CAI8006454.1"/>
    </source>
</evidence>
<evidence type="ECO:0000313" key="3">
    <source>
        <dbReference type="Proteomes" id="UP001174909"/>
    </source>
</evidence>
<organism evidence="2 3">
    <name type="scientific">Geodia barretti</name>
    <name type="common">Barrett's horny sponge</name>
    <dbReference type="NCBI Taxonomy" id="519541"/>
    <lineage>
        <taxon>Eukaryota</taxon>
        <taxon>Metazoa</taxon>
        <taxon>Porifera</taxon>
        <taxon>Demospongiae</taxon>
        <taxon>Heteroscleromorpha</taxon>
        <taxon>Tetractinellida</taxon>
        <taxon>Astrophorina</taxon>
        <taxon>Geodiidae</taxon>
        <taxon>Geodia</taxon>
    </lineage>
</organism>
<dbReference type="InterPro" id="IPR003692">
    <property type="entry name" value="Hydantoinase_B"/>
</dbReference>
<accession>A0AA35R899</accession>